<evidence type="ECO:0000313" key="1">
    <source>
        <dbReference type="EMBL" id="VAW71335.1"/>
    </source>
</evidence>
<dbReference type="EMBL" id="UOFL01000018">
    <property type="protein sequence ID" value="VAW71335.1"/>
    <property type="molecule type" value="Genomic_DNA"/>
</dbReference>
<dbReference type="Gene3D" id="3.40.50.1240">
    <property type="entry name" value="Phosphoglycerate mutase-like"/>
    <property type="match status" value="1"/>
</dbReference>
<dbReference type="InterPro" id="IPR013078">
    <property type="entry name" value="His_Pase_superF_clade-1"/>
</dbReference>
<dbReference type="AlphaFoldDB" id="A0A3B0XSD4"/>
<gene>
    <name evidence="1" type="ORF">MNBD_GAMMA12-1302</name>
</gene>
<name>A0A3B0XSD4_9ZZZZ</name>
<dbReference type="Pfam" id="PF00300">
    <property type="entry name" value="His_Phos_1"/>
    <property type="match status" value="1"/>
</dbReference>
<evidence type="ECO:0008006" key="2">
    <source>
        <dbReference type="Google" id="ProtNLM"/>
    </source>
</evidence>
<proteinExistence type="predicted"/>
<accession>A0A3B0XSD4</accession>
<reference evidence="1" key="1">
    <citation type="submission" date="2018-06" db="EMBL/GenBank/DDBJ databases">
        <authorList>
            <person name="Zhirakovskaya E."/>
        </authorList>
    </citation>
    <scope>NUCLEOTIDE SEQUENCE</scope>
</reference>
<dbReference type="CDD" id="cd07067">
    <property type="entry name" value="HP_PGM_like"/>
    <property type="match status" value="1"/>
</dbReference>
<sequence>MKNSRKNYAVRGIVATMMCLVINNSFANKGILSKLAEGGKVIVMRHAATNNAATNNSSVNSSLVRDPQCQKERTLSAKGKADAKILSQYFKLKQILIASVLHSPFCRTSDTAQIVFNRGKAANYLSLLQVLTATKAKQQSKQLTKIIGSYTGKGNLILITHRPNISAIAFDQLGFLDFLVLQPKGGAEYEEIGIIRFSSIQNVQQSSP</sequence>
<dbReference type="SUPFAM" id="SSF53254">
    <property type="entry name" value="Phosphoglycerate mutase-like"/>
    <property type="match status" value="1"/>
</dbReference>
<organism evidence="1">
    <name type="scientific">hydrothermal vent metagenome</name>
    <dbReference type="NCBI Taxonomy" id="652676"/>
    <lineage>
        <taxon>unclassified sequences</taxon>
        <taxon>metagenomes</taxon>
        <taxon>ecological metagenomes</taxon>
    </lineage>
</organism>
<protein>
    <recommendedName>
        <fullName evidence="2">Histidine phosphatase family protein</fullName>
    </recommendedName>
</protein>
<dbReference type="InterPro" id="IPR029033">
    <property type="entry name" value="His_PPase_superfam"/>
</dbReference>